<dbReference type="PANTHER" id="PTHR46246:SF1">
    <property type="entry name" value="GUANOSINE-3',5'-BIS(DIPHOSPHATE) 3'-PYROPHOSPHOHYDROLASE MESH1"/>
    <property type="match status" value="1"/>
</dbReference>
<comment type="caution">
    <text evidence="1">The sequence shown here is derived from an EMBL/GenBank/DDBJ whole genome shotgun (WGS) entry which is preliminary data.</text>
</comment>
<name>A0A934R2Y6_9BACT</name>
<dbReference type="RefSeq" id="WP_200352370.1">
    <property type="nucleotide sequence ID" value="NZ_BAABHZ010000001.1"/>
</dbReference>
<dbReference type="SUPFAM" id="SSF109604">
    <property type="entry name" value="HD-domain/PDEase-like"/>
    <property type="match status" value="1"/>
</dbReference>
<reference evidence="1" key="1">
    <citation type="submission" date="2021-01" db="EMBL/GenBank/DDBJ databases">
        <title>Modified the classification status of verrucomicrobia.</title>
        <authorList>
            <person name="Feng X."/>
        </authorList>
    </citation>
    <scope>NUCLEOTIDE SEQUENCE</scope>
    <source>
        <strain evidence="1">JCM 18052</strain>
    </source>
</reference>
<dbReference type="Proteomes" id="UP000600139">
    <property type="component" value="Unassembled WGS sequence"/>
</dbReference>
<dbReference type="Gene3D" id="1.10.3210.10">
    <property type="entry name" value="Hypothetical protein af1432"/>
    <property type="match status" value="1"/>
</dbReference>
<dbReference type="EMBL" id="JAENIK010000012">
    <property type="protein sequence ID" value="MBK1817428.1"/>
    <property type="molecule type" value="Genomic_DNA"/>
</dbReference>
<dbReference type="PANTHER" id="PTHR46246">
    <property type="entry name" value="GUANOSINE-3',5'-BIS(DIPHOSPHATE) 3'-PYROPHOSPHOHYDROLASE MESH1"/>
    <property type="match status" value="1"/>
</dbReference>
<protein>
    <submittedName>
        <fullName evidence="1">HD domain-containing protein</fullName>
    </submittedName>
</protein>
<proteinExistence type="predicted"/>
<evidence type="ECO:0000313" key="1">
    <source>
        <dbReference type="EMBL" id="MBK1817428.1"/>
    </source>
</evidence>
<sequence>MSFDSVNTLQTAAALAAKAHAGQTIRNTDIPYIAHAMGVSMAVTCLFGCTDPEVAAAALLHDTLEKTRLTGAEIRETLGPRVLHLVVAMTKDDGYAKAEYWERLYDEVWEARLIKMADALDHLDCPADELPRRIKSGRRALELAYSEEIPIQTARRVLGEALASAVERATGRPTLQ</sequence>
<dbReference type="GO" id="GO:0008893">
    <property type="term" value="F:guanosine-3',5'-bis(diphosphate) 3'-diphosphatase activity"/>
    <property type="evidence" value="ECO:0007669"/>
    <property type="project" value="TreeGrafter"/>
</dbReference>
<organism evidence="1 2">
    <name type="scientific">Luteolibacter yonseiensis</name>
    <dbReference type="NCBI Taxonomy" id="1144680"/>
    <lineage>
        <taxon>Bacteria</taxon>
        <taxon>Pseudomonadati</taxon>
        <taxon>Verrucomicrobiota</taxon>
        <taxon>Verrucomicrobiia</taxon>
        <taxon>Verrucomicrobiales</taxon>
        <taxon>Verrucomicrobiaceae</taxon>
        <taxon>Luteolibacter</taxon>
    </lineage>
</organism>
<keyword evidence="2" id="KW-1185">Reference proteome</keyword>
<dbReference type="Pfam" id="PF13328">
    <property type="entry name" value="HD_4"/>
    <property type="match status" value="1"/>
</dbReference>
<accession>A0A934R2Y6</accession>
<dbReference type="InterPro" id="IPR052194">
    <property type="entry name" value="MESH1"/>
</dbReference>
<evidence type="ECO:0000313" key="2">
    <source>
        <dbReference type="Proteomes" id="UP000600139"/>
    </source>
</evidence>
<dbReference type="AlphaFoldDB" id="A0A934R2Y6"/>
<gene>
    <name evidence="1" type="ORF">JIN84_17545</name>
</gene>